<gene>
    <name evidence="1" type="ORF">ACAT0790_LOCUS49031</name>
</gene>
<reference evidence="1" key="1">
    <citation type="submission" date="2021-01" db="EMBL/GenBank/DDBJ databases">
        <authorList>
            <person name="Corre E."/>
            <person name="Pelletier E."/>
            <person name="Niang G."/>
            <person name="Scheremetjew M."/>
            <person name="Finn R."/>
            <person name="Kale V."/>
            <person name="Holt S."/>
            <person name="Cochrane G."/>
            <person name="Meng A."/>
            <person name="Brown T."/>
            <person name="Cohen L."/>
        </authorList>
    </citation>
    <scope>NUCLEOTIDE SEQUENCE</scope>
    <source>
        <strain evidence="1">OF101</strain>
    </source>
</reference>
<protein>
    <submittedName>
        <fullName evidence="1">Uncharacterized protein</fullName>
    </submittedName>
</protein>
<evidence type="ECO:0000313" key="1">
    <source>
        <dbReference type="EMBL" id="CAD9172262.1"/>
    </source>
</evidence>
<proteinExistence type="predicted"/>
<name>A0A7S1WJV0_ALECA</name>
<dbReference type="AlphaFoldDB" id="A0A7S1WJV0"/>
<organism evidence="1">
    <name type="scientific">Alexandrium catenella</name>
    <name type="common">Red tide dinoflagellate</name>
    <name type="synonym">Gonyaulax catenella</name>
    <dbReference type="NCBI Taxonomy" id="2925"/>
    <lineage>
        <taxon>Eukaryota</taxon>
        <taxon>Sar</taxon>
        <taxon>Alveolata</taxon>
        <taxon>Dinophyceae</taxon>
        <taxon>Gonyaulacales</taxon>
        <taxon>Pyrocystaceae</taxon>
        <taxon>Alexandrium</taxon>
    </lineage>
</organism>
<accession>A0A7S1WJV0</accession>
<sequence length="160" mass="16794">MAQACPVSHPVTRSICATGQWLKELVLSTMAALAHAGCRKPSRASSRLLPALAVAVLLGLVAAPAGRLCAFATPRLASSPAGRAVLTAVPALGSQDVGSASIGDQVESLRRESLEACLLATEGDKNSVERCSALSYELAQAEQLLFKRQASFRYVDHDSY</sequence>
<dbReference type="EMBL" id="HBGE01082166">
    <property type="protein sequence ID" value="CAD9172262.1"/>
    <property type="molecule type" value="Transcribed_RNA"/>
</dbReference>